<evidence type="ECO:0000256" key="6">
    <source>
        <dbReference type="ARBA" id="ARBA00023136"/>
    </source>
</evidence>
<evidence type="ECO:0000313" key="12">
    <source>
        <dbReference type="Proteomes" id="UP000887565"/>
    </source>
</evidence>
<feature type="transmembrane region" description="Helical" evidence="10">
    <location>
        <begin position="119"/>
        <end position="144"/>
    </location>
</feature>
<dbReference type="Proteomes" id="UP000887565">
    <property type="component" value="Unplaced"/>
</dbReference>
<dbReference type="PANTHER" id="PTHR24248:SF199">
    <property type="entry name" value="IP13425P-RELATED"/>
    <property type="match status" value="1"/>
</dbReference>
<dbReference type="InterPro" id="IPR000276">
    <property type="entry name" value="GPCR_Rhodpsn"/>
</dbReference>
<keyword evidence="3 10" id="KW-0812">Transmembrane</keyword>
<feature type="transmembrane region" description="Helical" evidence="10">
    <location>
        <begin position="194"/>
        <end position="215"/>
    </location>
</feature>
<sequence>MEDENQQRENSYFDCQEGCDKSSLKCDNLLRHLLIGNHHVTPQRVAFLAAIVKLLSMEDRSSAAITATIAIGNDDYTNNKTLLEMETLVNSTPIIISSIVTTITPNNAQSFNYLSLVRILVLMIGFGVLIICMIFGNLLVIVSIVMERDLRRTQYYLILSLAVADLLVGLLVSPFAAVYDIQEEWNLGVMMCEFWTSMDVLACTSSILHLVAIALDRLKTLLMIKICNVSPSVRQLDN</sequence>
<organism evidence="12 13">
    <name type="scientific">Romanomermis culicivorax</name>
    <name type="common">Nematode worm</name>
    <dbReference type="NCBI Taxonomy" id="13658"/>
    <lineage>
        <taxon>Eukaryota</taxon>
        <taxon>Metazoa</taxon>
        <taxon>Ecdysozoa</taxon>
        <taxon>Nematoda</taxon>
        <taxon>Enoplea</taxon>
        <taxon>Dorylaimia</taxon>
        <taxon>Mermithida</taxon>
        <taxon>Mermithoidea</taxon>
        <taxon>Mermithidae</taxon>
        <taxon>Romanomermis</taxon>
    </lineage>
</organism>
<evidence type="ECO:0000256" key="4">
    <source>
        <dbReference type="ARBA" id="ARBA00022989"/>
    </source>
</evidence>
<comment type="subcellular location">
    <subcellularLocation>
        <location evidence="1">Cell membrane</location>
        <topology evidence="1">Multi-pass membrane protein</topology>
    </subcellularLocation>
</comment>
<feature type="domain" description="G-protein coupled receptors family 1 profile" evidence="11">
    <location>
        <begin position="136"/>
        <end position="238"/>
    </location>
</feature>
<dbReference type="SUPFAM" id="SSF81321">
    <property type="entry name" value="Family A G protein-coupled receptor-like"/>
    <property type="match status" value="1"/>
</dbReference>
<dbReference type="WBParaSite" id="nRc.2.0.1.t16361-RA">
    <property type="protein sequence ID" value="nRc.2.0.1.t16361-RA"/>
    <property type="gene ID" value="nRc.2.0.1.g16361"/>
</dbReference>
<dbReference type="GO" id="GO:0005886">
    <property type="term" value="C:plasma membrane"/>
    <property type="evidence" value="ECO:0007669"/>
    <property type="project" value="UniProtKB-SubCell"/>
</dbReference>
<dbReference type="Gene3D" id="1.20.1070.10">
    <property type="entry name" value="Rhodopsin 7-helix transmembrane proteins"/>
    <property type="match status" value="1"/>
</dbReference>
<protein>
    <submittedName>
        <fullName evidence="13">G-protein coupled receptors family 1 profile domain-containing protein</fullName>
    </submittedName>
</protein>
<dbReference type="GO" id="GO:0071880">
    <property type="term" value="P:adenylate cyclase-activating adrenergic receptor signaling pathway"/>
    <property type="evidence" value="ECO:0007669"/>
    <property type="project" value="TreeGrafter"/>
</dbReference>
<name>A0A915IRC1_ROMCU</name>
<reference evidence="13" key="1">
    <citation type="submission" date="2022-11" db="UniProtKB">
        <authorList>
            <consortium name="WormBaseParasite"/>
        </authorList>
    </citation>
    <scope>IDENTIFICATION</scope>
</reference>
<dbReference type="PROSITE" id="PS50262">
    <property type="entry name" value="G_PROTEIN_RECEP_F1_2"/>
    <property type="match status" value="1"/>
</dbReference>
<keyword evidence="8" id="KW-0675">Receptor</keyword>
<keyword evidence="12" id="KW-1185">Reference proteome</keyword>
<feature type="transmembrane region" description="Helical" evidence="10">
    <location>
        <begin position="156"/>
        <end position="179"/>
    </location>
</feature>
<proteinExistence type="predicted"/>
<evidence type="ECO:0000256" key="3">
    <source>
        <dbReference type="ARBA" id="ARBA00022692"/>
    </source>
</evidence>
<keyword evidence="4 10" id="KW-1133">Transmembrane helix</keyword>
<dbReference type="PANTHER" id="PTHR24248">
    <property type="entry name" value="ADRENERGIC RECEPTOR-RELATED G-PROTEIN COUPLED RECEPTOR"/>
    <property type="match status" value="1"/>
</dbReference>
<evidence type="ECO:0000256" key="9">
    <source>
        <dbReference type="ARBA" id="ARBA00023224"/>
    </source>
</evidence>
<dbReference type="GO" id="GO:0004993">
    <property type="term" value="F:G protein-coupled serotonin receptor activity"/>
    <property type="evidence" value="ECO:0007669"/>
    <property type="project" value="UniProtKB-ARBA"/>
</dbReference>
<dbReference type="PRINTS" id="PR00237">
    <property type="entry name" value="GPCRRHODOPSN"/>
</dbReference>
<keyword evidence="6 10" id="KW-0472">Membrane</keyword>
<evidence type="ECO:0000256" key="8">
    <source>
        <dbReference type="ARBA" id="ARBA00023170"/>
    </source>
</evidence>
<evidence type="ECO:0000256" key="7">
    <source>
        <dbReference type="ARBA" id="ARBA00023157"/>
    </source>
</evidence>
<dbReference type="AlphaFoldDB" id="A0A915IRC1"/>
<dbReference type="Pfam" id="PF00001">
    <property type="entry name" value="7tm_1"/>
    <property type="match status" value="1"/>
</dbReference>
<evidence type="ECO:0000256" key="10">
    <source>
        <dbReference type="SAM" id="Phobius"/>
    </source>
</evidence>
<keyword evidence="2" id="KW-1003">Cell membrane</keyword>
<evidence type="ECO:0000259" key="11">
    <source>
        <dbReference type="PROSITE" id="PS50262"/>
    </source>
</evidence>
<dbReference type="InterPro" id="IPR017452">
    <property type="entry name" value="GPCR_Rhodpsn_7TM"/>
</dbReference>
<evidence type="ECO:0000313" key="13">
    <source>
        <dbReference type="WBParaSite" id="nRc.2.0.1.t16361-RA"/>
    </source>
</evidence>
<evidence type="ECO:0000256" key="1">
    <source>
        <dbReference type="ARBA" id="ARBA00004651"/>
    </source>
</evidence>
<keyword evidence="9" id="KW-0807">Transducer</keyword>
<accession>A0A915IRC1</accession>
<dbReference type="GO" id="GO:0043410">
    <property type="term" value="P:positive regulation of MAPK cascade"/>
    <property type="evidence" value="ECO:0007669"/>
    <property type="project" value="TreeGrafter"/>
</dbReference>
<evidence type="ECO:0000256" key="2">
    <source>
        <dbReference type="ARBA" id="ARBA00022475"/>
    </source>
</evidence>
<keyword evidence="7" id="KW-1015">Disulfide bond</keyword>
<evidence type="ECO:0000256" key="5">
    <source>
        <dbReference type="ARBA" id="ARBA00023040"/>
    </source>
</evidence>
<keyword evidence="5" id="KW-0297">G-protein coupled receptor</keyword>